<organism evidence="1 2">
    <name type="scientific">Didymodactylos carnosus</name>
    <dbReference type="NCBI Taxonomy" id="1234261"/>
    <lineage>
        <taxon>Eukaryota</taxon>
        <taxon>Metazoa</taxon>
        <taxon>Spiralia</taxon>
        <taxon>Gnathifera</taxon>
        <taxon>Rotifera</taxon>
        <taxon>Eurotatoria</taxon>
        <taxon>Bdelloidea</taxon>
        <taxon>Philodinida</taxon>
        <taxon>Philodinidae</taxon>
        <taxon>Didymodactylos</taxon>
    </lineage>
</organism>
<evidence type="ECO:0000313" key="1">
    <source>
        <dbReference type="EMBL" id="CAF4480233.1"/>
    </source>
</evidence>
<gene>
    <name evidence="1" type="ORF">SRO942_LOCUS43786</name>
</gene>
<accession>A0A8S2X891</accession>
<feature type="non-terminal residue" evidence="1">
    <location>
        <position position="1"/>
    </location>
</feature>
<proteinExistence type="predicted"/>
<dbReference type="EMBL" id="CAJOBC010102484">
    <property type="protein sequence ID" value="CAF4480233.1"/>
    <property type="molecule type" value="Genomic_DNA"/>
</dbReference>
<protein>
    <submittedName>
        <fullName evidence="1">Uncharacterized protein</fullName>
    </submittedName>
</protein>
<dbReference type="Proteomes" id="UP000681722">
    <property type="component" value="Unassembled WGS sequence"/>
</dbReference>
<name>A0A8S2X891_9BILA</name>
<dbReference type="AlphaFoldDB" id="A0A8S2X891"/>
<reference evidence="1" key="1">
    <citation type="submission" date="2021-02" db="EMBL/GenBank/DDBJ databases">
        <authorList>
            <person name="Nowell W R."/>
        </authorList>
    </citation>
    <scope>NUCLEOTIDE SEQUENCE</scope>
</reference>
<dbReference type="OrthoDB" id="10014887at2759"/>
<sequence length="373" mass="40394">MPVLDTIIRQCCWHGCGEDNSVQTYEGKRAFFCSGDLCNGGGAERMLDNDETKSIATLTISSTDSLACYECSDHSETCGTQDSMQIVYGCQACMIYRNVNDGNMIIRRCCTSGCGEGGKMSEYDGREAYFCTSNLCNEKGSENGIGSAKIERHCCYWNCGNPGTITEYDGRPTYFCANDKCNGLGAENLLGPTVTTTTTTSTTTTTTTSVQSLFTCYDCSGFSDQCGTESTLVSNCRGCMVYRNPVDQTKIDRHCCYWDCGTPGSVSQYNGRETYFCSNDRCNGIGTEGSLAAPVTTTTAISTTTTTVSTTTITITASVQSLFTCYDCSGFSDQCGTESTLVSNCRGCMVYRNPVDQTKIDRHCCYWDCGTPG</sequence>
<evidence type="ECO:0000313" key="2">
    <source>
        <dbReference type="Proteomes" id="UP000681722"/>
    </source>
</evidence>
<comment type="caution">
    <text evidence="1">The sequence shown here is derived from an EMBL/GenBank/DDBJ whole genome shotgun (WGS) entry which is preliminary data.</text>
</comment>